<gene>
    <name evidence="5" type="ORF">M0812_26491</name>
    <name evidence="4" type="ORF">M0812_28962</name>
</gene>
<dbReference type="PANTHER" id="PTHR19970:SF0">
    <property type="entry name" value="LARGE RIBOSOMAL SUBUNIT PROTEIN EL39"/>
    <property type="match status" value="1"/>
</dbReference>
<dbReference type="Pfam" id="PF00832">
    <property type="entry name" value="Ribosomal_L39"/>
    <property type="match status" value="1"/>
</dbReference>
<dbReference type="AlphaFoldDB" id="A0AAV7YE49"/>
<dbReference type="InterPro" id="IPR000077">
    <property type="entry name" value="Ribosomal_eL39"/>
</dbReference>
<dbReference type="Gene3D" id="1.10.1620.10">
    <property type="entry name" value="Ribosomal protein L39e"/>
    <property type="match status" value="1"/>
</dbReference>
<dbReference type="HAMAP" id="MF_00629">
    <property type="entry name" value="Ribosomal_eL39"/>
    <property type="match status" value="1"/>
</dbReference>
<keyword evidence="3" id="KW-0687">Ribonucleoprotein</keyword>
<dbReference type="GO" id="GO:0003735">
    <property type="term" value="F:structural constituent of ribosome"/>
    <property type="evidence" value="ECO:0007669"/>
    <property type="project" value="InterPro"/>
</dbReference>
<evidence type="ECO:0000313" key="5">
    <source>
        <dbReference type="EMBL" id="KAJ3426919.1"/>
    </source>
</evidence>
<reference evidence="5" key="1">
    <citation type="submission" date="2022-08" db="EMBL/GenBank/DDBJ databases">
        <title>Novel sulphate-reducing endosymbionts in the free-living metamonad Anaeramoeba.</title>
        <authorList>
            <person name="Jerlstrom-Hultqvist J."/>
            <person name="Cepicka I."/>
            <person name="Gallot-Lavallee L."/>
            <person name="Salas-Leiva D."/>
            <person name="Curtis B.A."/>
            <person name="Zahonova K."/>
            <person name="Pipaliya S."/>
            <person name="Dacks J."/>
            <person name="Roger A.J."/>
        </authorList>
    </citation>
    <scope>NUCLEOTIDE SEQUENCE</scope>
    <source>
        <strain evidence="5">Busselton2</strain>
    </source>
</reference>
<evidence type="ECO:0000256" key="1">
    <source>
        <dbReference type="ARBA" id="ARBA00009339"/>
    </source>
</evidence>
<dbReference type="SUPFAM" id="SSF48662">
    <property type="entry name" value="Ribosomal protein L39e"/>
    <property type="match status" value="1"/>
</dbReference>
<keyword evidence="2 5" id="KW-0689">Ribosomal protein</keyword>
<dbReference type="Proteomes" id="UP001146793">
    <property type="component" value="Unassembled WGS sequence"/>
</dbReference>
<evidence type="ECO:0000313" key="4">
    <source>
        <dbReference type="EMBL" id="KAJ3424246.1"/>
    </source>
</evidence>
<dbReference type="GO" id="GO:0022625">
    <property type="term" value="C:cytosolic large ribosomal subunit"/>
    <property type="evidence" value="ECO:0007669"/>
    <property type="project" value="TreeGrafter"/>
</dbReference>
<evidence type="ECO:0000256" key="2">
    <source>
        <dbReference type="ARBA" id="ARBA00022980"/>
    </source>
</evidence>
<dbReference type="InterPro" id="IPR023626">
    <property type="entry name" value="Ribosomal_eL39_dom_sf"/>
</dbReference>
<organism evidence="5 6">
    <name type="scientific">Anaeramoeba flamelloides</name>
    <dbReference type="NCBI Taxonomy" id="1746091"/>
    <lineage>
        <taxon>Eukaryota</taxon>
        <taxon>Metamonada</taxon>
        <taxon>Anaeramoebidae</taxon>
        <taxon>Anaeramoeba</taxon>
    </lineage>
</organism>
<comment type="similarity">
    <text evidence="1">Belongs to the eukaryotic ribosomal protein eL39 family.</text>
</comment>
<name>A0AAV7YE49_9EUKA</name>
<comment type="caution">
    <text evidence="5">The sequence shown here is derived from an EMBL/GenBank/DDBJ whole genome shotgun (WGS) entry which is preliminary data.</text>
</comment>
<sequence>MPAHKTLRKKLKLAKKIKQNRTVPYWYRLKNGTKIRYNKKRRNWRSTKLKF</sequence>
<dbReference type="EMBL" id="JANTQA010000063">
    <property type="protein sequence ID" value="KAJ3426919.1"/>
    <property type="molecule type" value="Genomic_DNA"/>
</dbReference>
<dbReference type="PANTHER" id="PTHR19970">
    <property type="entry name" value="RIBOSOMAL PROTEIN L39E"/>
    <property type="match status" value="1"/>
</dbReference>
<proteinExistence type="inferred from homology"/>
<evidence type="ECO:0000313" key="6">
    <source>
        <dbReference type="Proteomes" id="UP001146793"/>
    </source>
</evidence>
<dbReference type="EMBL" id="JANTQA010000072">
    <property type="protein sequence ID" value="KAJ3424246.1"/>
    <property type="molecule type" value="Genomic_DNA"/>
</dbReference>
<dbReference type="FunFam" id="1.10.1620.10:FF:000001">
    <property type="entry name" value="60S ribosomal protein-like L39"/>
    <property type="match status" value="1"/>
</dbReference>
<dbReference type="GO" id="GO:0006412">
    <property type="term" value="P:translation"/>
    <property type="evidence" value="ECO:0007669"/>
    <property type="project" value="InterPro"/>
</dbReference>
<protein>
    <submittedName>
        <fullName evidence="4 5">Ribosomal protein l39</fullName>
    </submittedName>
</protein>
<evidence type="ECO:0000256" key="3">
    <source>
        <dbReference type="ARBA" id="ARBA00023274"/>
    </source>
</evidence>
<accession>A0AAV7YE49</accession>